<protein>
    <submittedName>
        <fullName evidence="2">Uncharacterized protein</fullName>
    </submittedName>
</protein>
<feature type="transmembrane region" description="Helical" evidence="1">
    <location>
        <begin position="58"/>
        <end position="76"/>
    </location>
</feature>
<keyword evidence="3" id="KW-1185">Reference proteome</keyword>
<proteinExistence type="predicted"/>
<evidence type="ECO:0000256" key="1">
    <source>
        <dbReference type="SAM" id="Phobius"/>
    </source>
</evidence>
<organism evidence="2 3">
    <name type="scientific">Agreia bicolorata</name>
    <dbReference type="NCBI Taxonomy" id="110935"/>
    <lineage>
        <taxon>Bacteria</taxon>
        <taxon>Bacillati</taxon>
        <taxon>Actinomycetota</taxon>
        <taxon>Actinomycetes</taxon>
        <taxon>Micrococcales</taxon>
        <taxon>Microbacteriaceae</taxon>
        <taxon>Agreia</taxon>
    </lineage>
</organism>
<reference evidence="2 3" key="1">
    <citation type="journal article" date="2001" name="Int. J. Syst. Evol. Microbiol.">
        <title>Agreia bicolorata gen. nov., sp. nov., to accommodate actinobacteria isolated from narrow reed grass infected by the nematode Heteroanguina graminophila.</title>
        <authorList>
            <person name="Evtushenko L.I."/>
            <person name="Dorofeeva L.V."/>
            <person name="Dobrovolskaya T.G."/>
            <person name="Streshinskaya G.M."/>
            <person name="Subbotin S.A."/>
            <person name="Tiedje J.M."/>
        </authorList>
    </citation>
    <scope>NUCLEOTIDE SEQUENCE [LARGE SCALE GENOMIC DNA]</scope>
    <source>
        <strain evidence="2 3">VKM Ac-1804</strain>
    </source>
</reference>
<keyword evidence="1" id="KW-0472">Membrane</keyword>
<comment type="caution">
    <text evidence="2">The sequence shown here is derived from an EMBL/GenBank/DDBJ whole genome shotgun (WGS) entry which is preliminary data.</text>
</comment>
<evidence type="ECO:0000313" key="2">
    <source>
        <dbReference type="EMBL" id="KJC64648.1"/>
    </source>
</evidence>
<name>A0ABR5CGA7_9MICO</name>
<keyword evidence="1" id="KW-0812">Transmembrane</keyword>
<feature type="transmembrane region" description="Helical" evidence="1">
    <location>
        <begin position="88"/>
        <end position="107"/>
    </location>
</feature>
<gene>
    <name evidence="2" type="ORF">TZ00_09980</name>
</gene>
<keyword evidence="1" id="KW-1133">Transmembrane helix</keyword>
<sequence>MIAGLLIGTAAFLAFRVARKSSPLWPVWAFAAFCAFIPPLVTAVGGSHVIAAEAGMPILLLLGWGTFGIAAGLTVARYYSRQFNKGRLIPVAIVAVAGALGGIAVPFEAADRVSAPVETWATMSYVLCDGSRMNFDEEASVTLRVDDRYPQTLKLVDGRVDYEIPYYWTEYSMDLRIGGQVVRQEHWKQYPGPLYLDVLARVGTLGLAESRLGGQEGAWEFRESGC</sequence>
<dbReference type="Proteomes" id="UP000032503">
    <property type="component" value="Unassembled WGS sequence"/>
</dbReference>
<evidence type="ECO:0000313" key="3">
    <source>
        <dbReference type="Proteomes" id="UP000032503"/>
    </source>
</evidence>
<feature type="transmembrane region" description="Helical" evidence="1">
    <location>
        <begin position="29"/>
        <end position="51"/>
    </location>
</feature>
<accession>A0ABR5CGA7</accession>
<dbReference type="EMBL" id="JYFC01000003">
    <property type="protein sequence ID" value="KJC64648.1"/>
    <property type="molecule type" value="Genomic_DNA"/>
</dbReference>